<evidence type="ECO:0000313" key="3">
    <source>
        <dbReference type="Proteomes" id="UP000008743"/>
    </source>
</evidence>
<feature type="compositionally biased region" description="Low complexity" evidence="1">
    <location>
        <begin position="57"/>
        <end position="67"/>
    </location>
</feature>
<feature type="region of interest" description="Disordered" evidence="1">
    <location>
        <begin position="343"/>
        <end position="383"/>
    </location>
</feature>
<dbReference type="Proteomes" id="UP000008743">
    <property type="component" value="Unassembled WGS sequence"/>
</dbReference>
<dbReference type="RefSeq" id="XP_004345147.1">
    <property type="nucleotide sequence ID" value="XM_004345097.2"/>
</dbReference>
<keyword evidence="3" id="KW-1185">Reference proteome</keyword>
<name>A0A0D2X4G6_CAPO3</name>
<organism evidence="2 3">
    <name type="scientific">Capsaspora owczarzaki (strain ATCC 30864)</name>
    <dbReference type="NCBI Taxonomy" id="595528"/>
    <lineage>
        <taxon>Eukaryota</taxon>
        <taxon>Filasterea</taxon>
        <taxon>Capsaspora</taxon>
    </lineage>
</organism>
<sequence>MAGKLDEFDAPVAMTVSYCQRLAPDAGQLREFTQQYTKAALLDLVAALDRDPSLYMPPASTAAPSKSSKQHMPSHSGGRAGQSHGSATTARRAGDRDQAVSLAMHETAAADASVATAASPLVHACAMLIQPAISQIRRLLCCLGLITSSPSSISDCEVYDVSHALDSEQTVALDKLKRDIFKAYAYAFPESNILVDQDGIIGLVESHSHMPSIHALPPPPPPPPPMALPPTAVGSLSLLRPSSVPEAAPRTGKFVHGSSAFLSASLINGGAYLAKHTQVTAQVMNPAAIVNRREMLQQSSPPSIAARLGSTRKPLRQVVTPQQQQQQPGARPKNNLMAELAHPSIQKRLRKVNPGSVSRNKSRVQHSNSNSPSRRRTRATPTRDLSEALFATVLQHKFRNARSPSVAGSAPASPWS</sequence>
<accession>A0A0D2X4G6</accession>
<dbReference type="EMBL" id="KE346370">
    <property type="protein sequence ID" value="KJE96024.1"/>
    <property type="molecule type" value="Genomic_DNA"/>
</dbReference>
<gene>
    <name evidence="2" type="ORF">CAOG_006398</name>
</gene>
<reference evidence="3" key="1">
    <citation type="submission" date="2011-02" db="EMBL/GenBank/DDBJ databases">
        <title>The Genome Sequence of Capsaspora owczarzaki ATCC 30864.</title>
        <authorList>
            <person name="Russ C."/>
            <person name="Cuomo C."/>
            <person name="Burger G."/>
            <person name="Gray M.W."/>
            <person name="Holland P.W.H."/>
            <person name="King N."/>
            <person name="Lang F.B.F."/>
            <person name="Roger A.J."/>
            <person name="Ruiz-Trillo I."/>
            <person name="Young S.K."/>
            <person name="Zeng Q."/>
            <person name="Gargeya S."/>
            <person name="Alvarado L."/>
            <person name="Berlin A."/>
            <person name="Chapman S.B."/>
            <person name="Chen Z."/>
            <person name="Freedman E."/>
            <person name="Gellesch M."/>
            <person name="Goldberg J."/>
            <person name="Griggs A."/>
            <person name="Gujja S."/>
            <person name="Heilman E."/>
            <person name="Heiman D."/>
            <person name="Howarth C."/>
            <person name="Mehta T."/>
            <person name="Neiman D."/>
            <person name="Pearson M."/>
            <person name="Roberts A."/>
            <person name="Saif S."/>
            <person name="Shea T."/>
            <person name="Shenoy N."/>
            <person name="Sisk P."/>
            <person name="Stolte C."/>
            <person name="Sykes S."/>
            <person name="White J."/>
            <person name="Yandava C."/>
            <person name="Haas B."/>
            <person name="Nusbaum C."/>
            <person name="Birren B."/>
        </authorList>
    </citation>
    <scope>NUCLEOTIDE SEQUENCE</scope>
    <source>
        <strain evidence="3">ATCC 30864</strain>
    </source>
</reference>
<dbReference type="AlphaFoldDB" id="A0A0D2X4G6"/>
<evidence type="ECO:0000313" key="2">
    <source>
        <dbReference type="EMBL" id="KJE96024.1"/>
    </source>
</evidence>
<proteinExistence type="predicted"/>
<protein>
    <submittedName>
        <fullName evidence="2">Uncharacterized protein</fullName>
    </submittedName>
</protein>
<dbReference type="InParanoid" id="A0A0D2X4G6"/>
<feature type="region of interest" description="Disordered" evidence="1">
    <location>
        <begin position="56"/>
        <end position="97"/>
    </location>
</feature>
<evidence type="ECO:0000256" key="1">
    <source>
        <dbReference type="SAM" id="MobiDB-lite"/>
    </source>
</evidence>